<protein>
    <recommendedName>
        <fullName evidence="4">Flagellar motor switch protein FliM</fullName>
    </recommendedName>
</protein>
<dbReference type="InterPro" id="IPR001543">
    <property type="entry name" value="FliN-like_C"/>
</dbReference>
<accession>A0A485M1F2</accession>
<evidence type="ECO:0000256" key="7">
    <source>
        <dbReference type="ARBA" id="ARBA00022779"/>
    </source>
</evidence>
<dbReference type="InterPro" id="IPR036429">
    <property type="entry name" value="SpoA-like_sf"/>
</dbReference>
<dbReference type="CDD" id="cd17908">
    <property type="entry name" value="FliM"/>
    <property type="match status" value="1"/>
</dbReference>
<dbReference type="GO" id="GO:0005886">
    <property type="term" value="C:plasma membrane"/>
    <property type="evidence" value="ECO:0007669"/>
    <property type="project" value="UniProtKB-SubCell"/>
</dbReference>
<dbReference type="Pfam" id="PF02154">
    <property type="entry name" value="FliM"/>
    <property type="match status" value="1"/>
</dbReference>
<dbReference type="AlphaFoldDB" id="A0A485M1F2"/>
<keyword evidence="11" id="KW-0282">Flagellum</keyword>
<dbReference type="EMBL" id="CAADRM010000102">
    <property type="protein sequence ID" value="VFU15082.1"/>
    <property type="molecule type" value="Genomic_DNA"/>
</dbReference>
<keyword evidence="7" id="KW-0283">Flagellar rotation</keyword>
<dbReference type="Gene3D" id="3.40.1550.10">
    <property type="entry name" value="CheC-like"/>
    <property type="match status" value="1"/>
</dbReference>
<dbReference type="NCBIfam" id="TIGR01397">
    <property type="entry name" value="fliM_switch"/>
    <property type="match status" value="1"/>
</dbReference>
<dbReference type="SUPFAM" id="SSF101801">
    <property type="entry name" value="Surface presentation of antigens (SPOA)"/>
    <property type="match status" value="1"/>
</dbReference>
<comment type="subcellular location">
    <subcellularLocation>
        <location evidence="1">Bacterial flagellum basal body</location>
    </subcellularLocation>
    <subcellularLocation>
        <location evidence="2">Cell membrane</location>
        <topology evidence="2">Peripheral membrane protein</topology>
    </subcellularLocation>
</comment>
<evidence type="ECO:0000256" key="1">
    <source>
        <dbReference type="ARBA" id="ARBA00004117"/>
    </source>
</evidence>
<name>A0A485M1F2_9ZZZZ</name>
<sequence>MGQILSQEEVDALLKGVVGGDIETETDLRTSGDTGDIQRYDFAAQDKVIRGRMPTLDAINDRFARFFRNTLSGLLRRMIDVTPVSIDTLKFGNFMRSLPVPSSIHIIHVDPLRGNALVVLETKLVFALVDSFFGGRGVGAMKVEGREFTPIEQHMLYKVVSAAIKELEQSWQPVYELKFEYVRGEMNPQFAGIIPNDDVLIVVQFDIEMEEMSGNIMICIPYMLIEPIRERLYASFHTEEKTNIDTAWVSRFKHELMGVYVDLSVELGKTSITSRELVSLKKGDILVLEKDVADEMIVKVQGLPKYYARPGKIKENLAVDIVSLADKQLY</sequence>
<dbReference type="InterPro" id="IPR028976">
    <property type="entry name" value="CheC-like_sf"/>
</dbReference>
<dbReference type="Pfam" id="PF01052">
    <property type="entry name" value="FliMN_C"/>
    <property type="match status" value="1"/>
</dbReference>
<dbReference type="Gene3D" id="2.30.330.10">
    <property type="entry name" value="SpoA-like"/>
    <property type="match status" value="1"/>
</dbReference>
<evidence type="ECO:0000256" key="8">
    <source>
        <dbReference type="ARBA" id="ARBA00023136"/>
    </source>
</evidence>
<evidence type="ECO:0000256" key="2">
    <source>
        <dbReference type="ARBA" id="ARBA00004202"/>
    </source>
</evidence>
<keyword evidence="9" id="KW-0975">Bacterial flagellum</keyword>
<evidence type="ECO:0000256" key="6">
    <source>
        <dbReference type="ARBA" id="ARBA00022500"/>
    </source>
</evidence>
<evidence type="ECO:0000256" key="5">
    <source>
        <dbReference type="ARBA" id="ARBA00022475"/>
    </source>
</evidence>
<dbReference type="PIRSF" id="PIRSF002888">
    <property type="entry name" value="FliM"/>
    <property type="match status" value="1"/>
</dbReference>
<feature type="domain" description="Flagellar motor switch protein FliN-like C-terminal" evidence="10">
    <location>
        <begin position="255"/>
        <end position="324"/>
    </location>
</feature>
<keyword evidence="5" id="KW-1003">Cell membrane</keyword>
<dbReference type="PANTHER" id="PTHR30034:SF6">
    <property type="entry name" value="YOP PROTEINS TRANSLOCATION PROTEIN Q"/>
    <property type="match status" value="1"/>
</dbReference>
<evidence type="ECO:0000256" key="4">
    <source>
        <dbReference type="ARBA" id="ARBA00021898"/>
    </source>
</evidence>
<proteinExistence type="inferred from homology"/>
<dbReference type="GO" id="GO:0009425">
    <property type="term" value="C:bacterial-type flagellum basal body"/>
    <property type="evidence" value="ECO:0007669"/>
    <property type="project" value="UniProtKB-SubCell"/>
</dbReference>
<dbReference type="GO" id="GO:0071978">
    <property type="term" value="P:bacterial-type flagellum-dependent swarming motility"/>
    <property type="evidence" value="ECO:0007669"/>
    <property type="project" value="TreeGrafter"/>
</dbReference>
<evidence type="ECO:0000259" key="10">
    <source>
        <dbReference type="Pfam" id="PF01052"/>
    </source>
</evidence>
<keyword evidence="11" id="KW-0969">Cilium</keyword>
<keyword evidence="8" id="KW-0472">Membrane</keyword>
<comment type="similarity">
    <text evidence="3">Belongs to the FliM family.</text>
</comment>
<reference evidence="11" key="1">
    <citation type="submission" date="2019-03" db="EMBL/GenBank/DDBJ databases">
        <authorList>
            <person name="Hao L."/>
        </authorList>
    </citation>
    <scope>NUCLEOTIDE SEQUENCE</scope>
</reference>
<dbReference type="PRINTS" id="PR00955">
    <property type="entry name" value="FLGMOTORFLIM"/>
</dbReference>
<dbReference type="SUPFAM" id="SSF103039">
    <property type="entry name" value="CheC-like"/>
    <property type="match status" value="1"/>
</dbReference>
<dbReference type="GO" id="GO:0050918">
    <property type="term" value="P:positive chemotaxis"/>
    <property type="evidence" value="ECO:0007669"/>
    <property type="project" value="TreeGrafter"/>
</dbReference>
<evidence type="ECO:0000256" key="3">
    <source>
        <dbReference type="ARBA" id="ARBA00011049"/>
    </source>
</evidence>
<organism evidence="11">
    <name type="scientific">anaerobic digester metagenome</name>
    <dbReference type="NCBI Taxonomy" id="1263854"/>
    <lineage>
        <taxon>unclassified sequences</taxon>
        <taxon>metagenomes</taxon>
        <taxon>ecological metagenomes</taxon>
    </lineage>
</organism>
<evidence type="ECO:0000256" key="9">
    <source>
        <dbReference type="ARBA" id="ARBA00023143"/>
    </source>
</evidence>
<dbReference type="InterPro" id="IPR001689">
    <property type="entry name" value="Flag_FliM"/>
</dbReference>
<dbReference type="GO" id="GO:0003774">
    <property type="term" value="F:cytoskeletal motor activity"/>
    <property type="evidence" value="ECO:0007669"/>
    <property type="project" value="InterPro"/>
</dbReference>
<evidence type="ECO:0000313" key="11">
    <source>
        <dbReference type="EMBL" id="VFU15082.1"/>
    </source>
</evidence>
<gene>
    <name evidence="11" type="primary">fliM</name>
    <name evidence="11" type="ORF">SCFA_390005</name>
</gene>
<dbReference type="PANTHER" id="PTHR30034">
    <property type="entry name" value="FLAGELLAR MOTOR SWITCH PROTEIN FLIM"/>
    <property type="match status" value="1"/>
</dbReference>
<keyword evidence="11" id="KW-0966">Cell projection</keyword>
<keyword evidence="6" id="KW-0145">Chemotaxis</keyword>